<dbReference type="HOGENOM" id="CLU_143484_0_0_9"/>
<evidence type="ECO:0000256" key="1">
    <source>
        <dbReference type="SAM" id="Phobius"/>
    </source>
</evidence>
<dbReference type="EMBL" id="CP002869">
    <property type="protein sequence ID" value="AEI44505.1"/>
    <property type="molecule type" value="Genomic_DNA"/>
</dbReference>
<keyword evidence="1" id="KW-0812">Transmembrane</keyword>
<evidence type="ECO:0000313" key="3">
    <source>
        <dbReference type="Proteomes" id="UP000006620"/>
    </source>
</evidence>
<name>F8FEA6_PAEMK</name>
<dbReference type="AlphaFoldDB" id="F8FEA6"/>
<reference evidence="2 3" key="2">
    <citation type="journal article" date="2013" name="Genome Announc.">
        <title>Genome Sequence of Growth-Improving Paenibacillus mucilaginosus Strain KNP414.</title>
        <authorList>
            <person name="Lu J.J."/>
            <person name="Wang J.F."/>
            <person name="Hu X.F."/>
        </authorList>
    </citation>
    <scope>NUCLEOTIDE SEQUENCE [LARGE SCALE GENOMIC DNA]</scope>
    <source>
        <strain evidence="2 3">KNP414</strain>
    </source>
</reference>
<reference evidence="3" key="1">
    <citation type="submission" date="2011-06" db="EMBL/GenBank/DDBJ databases">
        <title>Complete genome sequence of Paenibacillus mucilaginosus KNP414.</title>
        <authorList>
            <person name="Wang J."/>
            <person name="Hu S."/>
            <person name="Hu X."/>
            <person name="Zhang B."/>
            <person name="Dong D."/>
            <person name="Zhang S."/>
            <person name="Zhao K."/>
            <person name="Wu D."/>
        </authorList>
    </citation>
    <scope>NUCLEOTIDE SEQUENCE [LARGE SCALE GENOMIC DNA]</scope>
    <source>
        <strain evidence="3">KNP414</strain>
    </source>
</reference>
<accession>F8FEA6</accession>
<dbReference type="PATRIC" id="fig|1036673.3.peg.5565"/>
<organism evidence="2 3">
    <name type="scientific">Paenibacillus mucilaginosus (strain KNP414)</name>
    <dbReference type="NCBI Taxonomy" id="1036673"/>
    <lineage>
        <taxon>Bacteria</taxon>
        <taxon>Bacillati</taxon>
        <taxon>Bacillota</taxon>
        <taxon>Bacilli</taxon>
        <taxon>Bacillales</taxon>
        <taxon>Paenibacillaceae</taxon>
        <taxon>Paenibacillus</taxon>
    </lineage>
</organism>
<feature type="transmembrane region" description="Helical" evidence="1">
    <location>
        <begin position="59"/>
        <end position="78"/>
    </location>
</feature>
<keyword evidence="1" id="KW-0472">Membrane</keyword>
<gene>
    <name evidence="2" type="ordered locus">KNP414_05981</name>
</gene>
<protein>
    <submittedName>
        <fullName evidence="2">Uncharacterized protein</fullName>
    </submittedName>
</protein>
<evidence type="ECO:0000313" key="2">
    <source>
        <dbReference type="EMBL" id="AEI44505.1"/>
    </source>
</evidence>
<proteinExistence type="predicted"/>
<dbReference type="KEGG" id="pms:KNP414_05981"/>
<keyword evidence="1" id="KW-1133">Transmembrane helix</keyword>
<dbReference type="Proteomes" id="UP000006620">
    <property type="component" value="Chromosome"/>
</dbReference>
<sequence>MTYTNGGAIPVKVHSRVSVPWKIKEPSRVKMLLCMSAVVLVMGRGVVRGLDEGRTGLLFYAHLALVLLCLAIIGIAVFRGFRKPEELLLQEGWLSIRGRRLSAGKLGRVYVHAAAGRTVGIGLLPTGKRVVPAPYMFRYADGEEEALKQLEEWSARHGVTLERKRFLRWI</sequence>